<dbReference type="NCBIfam" id="NF011079">
    <property type="entry name" value="PRK14508.1-2"/>
    <property type="match status" value="1"/>
</dbReference>
<dbReference type="InterPro" id="IPR017853">
    <property type="entry name" value="GH"/>
</dbReference>
<keyword evidence="12" id="KW-1185">Reference proteome</keyword>
<keyword evidence="5 10" id="KW-0328">Glycosyltransferase</keyword>
<dbReference type="GO" id="GO:0005975">
    <property type="term" value="P:carbohydrate metabolic process"/>
    <property type="evidence" value="ECO:0007669"/>
    <property type="project" value="InterPro"/>
</dbReference>
<evidence type="ECO:0000313" key="11">
    <source>
        <dbReference type="EMBL" id="KKI99877.1"/>
    </source>
</evidence>
<evidence type="ECO:0000256" key="2">
    <source>
        <dbReference type="ARBA" id="ARBA00005684"/>
    </source>
</evidence>
<dbReference type="AlphaFoldDB" id="A0A0M2PXS3"/>
<dbReference type="EMBL" id="AJTX02000004">
    <property type="protein sequence ID" value="KKI99877.1"/>
    <property type="molecule type" value="Genomic_DNA"/>
</dbReference>
<proteinExistence type="inferred from homology"/>
<dbReference type="OrthoDB" id="9811841at2"/>
<comment type="caution">
    <text evidence="11">The sequence shown here is derived from an EMBL/GenBank/DDBJ whole genome shotgun (WGS) entry which is preliminary data.</text>
</comment>
<dbReference type="STRING" id="317619.GCA_000332315_00525"/>
<evidence type="ECO:0000256" key="1">
    <source>
        <dbReference type="ARBA" id="ARBA00000439"/>
    </source>
</evidence>
<evidence type="ECO:0000256" key="8">
    <source>
        <dbReference type="ARBA" id="ARBA00031423"/>
    </source>
</evidence>
<name>A0A0M2PXS3_PROHO</name>
<evidence type="ECO:0000256" key="9">
    <source>
        <dbReference type="ARBA" id="ARBA00031501"/>
    </source>
</evidence>
<evidence type="ECO:0000256" key="6">
    <source>
        <dbReference type="ARBA" id="ARBA00022679"/>
    </source>
</evidence>
<dbReference type="NCBIfam" id="NF011080">
    <property type="entry name" value="PRK14508.1-3"/>
    <property type="match status" value="1"/>
</dbReference>
<protein>
    <recommendedName>
        <fullName evidence="4 10">4-alpha-glucanotransferase</fullName>
        <ecNumber evidence="3 10">2.4.1.25</ecNumber>
    </recommendedName>
    <alternativeName>
        <fullName evidence="8 10">Amylomaltase</fullName>
    </alternativeName>
    <alternativeName>
        <fullName evidence="9 10">Disproportionating enzyme</fullName>
    </alternativeName>
</protein>
<evidence type="ECO:0000256" key="3">
    <source>
        <dbReference type="ARBA" id="ARBA00012560"/>
    </source>
</evidence>
<reference evidence="11" key="1">
    <citation type="submission" date="2012-04" db="EMBL/GenBank/DDBJ databases">
        <authorList>
            <person name="Borisov I.G."/>
            <person name="Ivanikova N.V."/>
            <person name="Pinevich A.V."/>
        </authorList>
    </citation>
    <scope>NUCLEOTIDE SEQUENCE</scope>
    <source>
        <strain evidence="11">CALU 1027</strain>
    </source>
</reference>
<dbReference type="Proteomes" id="UP000034681">
    <property type="component" value="Unassembled WGS sequence"/>
</dbReference>
<evidence type="ECO:0000256" key="4">
    <source>
        <dbReference type="ARBA" id="ARBA00020295"/>
    </source>
</evidence>
<dbReference type="RefSeq" id="WP_017711192.1">
    <property type="nucleotide sequence ID" value="NZ_KB235933.1"/>
</dbReference>
<dbReference type="SUPFAM" id="SSF51445">
    <property type="entry name" value="(Trans)glycosidases"/>
    <property type="match status" value="1"/>
</dbReference>
<accession>A0A0M2PXS3</accession>
<dbReference type="eggNOG" id="COG1640">
    <property type="taxonomic scope" value="Bacteria"/>
</dbReference>
<organism evidence="11 12">
    <name type="scientific">Prochlorothrix hollandica PCC 9006 = CALU 1027</name>
    <dbReference type="NCBI Taxonomy" id="317619"/>
    <lineage>
        <taxon>Bacteria</taxon>
        <taxon>Bacillati</taxon>
        <taxon>Cyanobacteriota</taxon>
        <taxon>Cyanophyceae</taxon>
        <taxon>Prochlorotrichales</taxon>
        <taxon>Prochlorotrichaceae</taxon>
        <taxon>Prochlorothrix</taxon>
    </lineage>
</organism>
<dbReference type="Pfam" id="PF02446">
    <property type="entry name" value="Glyco_hydro_77"/>
    <property type="match status" value="1"/>
</dbReference>
<keyword evidence="7 10" id="KW-0119">Carbohydrate metabolism</keyword>
<dbReference type="Gene3D" id="3.20.20.80">
    <property type="entry name" value="Glycosidases"/>
    <property type="match status" value="1"/>
</dbReference>
<comment type="catalytic activity">
    <reaction evidence="1 10">
        <text>Transfers a segment of a (1-&gt;4)-alpha-D-glucan to a new position in an acceptor, which may be glucose or a (1-&gt;4)-alpha-D-glucan.</text>
        <dbReference type="EC" id="2.4.1.25"/>
    </reaction>
</comment>
<gene>
    <name evidence="11" type="ORF">PROH_08615</name>
</gene>
<evidence type="ECO:0000313" key="12">
    <source>
        <dbReference type="Proteomes" id="UP000034681"/>
    </source>
</evidence>
<sequence length="505" mass="58194">MSLQRASGVLLHPTSLPSRHGIGDLGKSTYEFLEFLQASGQKYWQILPLGPTGYEHSPYIMNFSSFAGNPLLISLEKLVDQGLLETGDLSPLMPTATTQPHQVEYDRVIAHKTPLLTKAAQAFFEQFPPGVHHDYEQFCRSQPWLEDFALFMALVEENPDKTWNQWEPGLARRNRPAMATKRQELRDRVNYHKFTQYIFFDQWRQLREFAHDRGIQIIGDISIYVCFNSADVWANPDLFQLHPDSLEPAYIAGVPPDYFSETGQLWGNPVYNWEKLQETGFAWWIDRFRATLNYADLVRIDHFRGFEAYWRVPGGETTAIHGEWVKAPGQAFFETLRDSLGHLPVLAEDLGLITPEVEELRDRFNFPGMKILQFAFGDDLTTNPHLPHNSPCNAVIYPGTHDNDTALGWWHSLDDTTRLRVTHYLGYDRPEQVKEVHWDLIRVALASIANLAILPLQDVLGLDSEGRMNDPSINAGNWRWRYPSNHLLGQDLSQRLQHLTQIYRR</sequence>
<dbReference type="GO" id="GO:0004134">
    <property type="term" value="F:4-alpha-glucanotransferase activity"/>
    <property type="evidence" value="ECO:0007669"/>
    <property type="project" value="UniProtKB-EC"/>
</dbReference>
<dbReference type="PANTHER" id="PTHR32438">
    <property type="entry name" value="4-ALPHA-GLUCANOTRANSFERASE DPE1, CHLOROPLASTIC/AMYLOPLASTIC"/>
    <property type="match status" value="1"/>
</dbReference>
<dbReference type="NCBIfam" id="TIGR00217">
    <property type="entry name" value="malQ"/>
    <property type="match status" value="1"/>
</dbReference>
<comment type="similarity">
    <text evidence="2 10">Belongs to the disproportionating enzyme family.</text>
</comment>
<keyword evidence="6 10" id="KW-0808">Transferase</keyword>
<dbReference type="InterPro" id="IPR003385">
    <property type="entry name" value="Glyco_hydro_77"/>
</dbReference>
<evidence type="ECO:0000256" key="5">
    <source>
        <dbReference type="ARBA" id="ARBA00022676"/>
    </source>
</evidence>
<evidence type="ECO:0000256" key="10">
    <source>
        <dbReference type="RuleBase" id="RU361207"/>
    </source>
</evidence>
<dbReference type="EC" id="2.4.1.25" evidence="3 10"/>
<evidence type="ECO:0000256" key="7">
    <source>
        <dbReference type="ARBA" id="ARBA00023277"/>
    </source>
</evidence>
<dbReference type="PANTHER" id="PTHR32438:SF5">
    <property type="entry name" value="4-ALPHA-GLUCANOTRANSFERASE DPE1, CHLOROPLASTIC_AMYLOPLASTIC"/>
    <property type="match status" value="1"/>
</dbReference>